<feature type="compositionally biased region" description="Basic and acidic residues" evidence="6">
    <location>
        <begin position="159"/>
        <end position="172"/>
    </location>
</feature>
<proteinExistence type="inferred from homology"/>
<feature type="compositionally biased region" description="Basic and acidic residues" evidence="6">
    <location>
        <begin position="497"/>
        <end position="507"/>
    </location>
</feature>
<feature type="compositionally biased region" description="Polar residues" evidence="6">
    <location>
        <begin position="195"/>
        <end position="212"/>
    </location>
</feature>
<feature type="region of interest" description="Disordered" evidence="6">
    <location>
        <begin position="456"/>
        <end position="541"/>
    </location>
</feature>
<keyword evidence="3" id="KW-0963">Cytoplasm</keyword>
<keyword evidence="9" id="KW-1185">Reference proteome</keyword>
<evidence type="ECO:0000256" key="1">
    <source>
        <dbReference type="ARBA" id="ARBA00004245"/>
    </source>
</evidence>
<keyword evidence="5" id="KW-0206">Cytoskeleton</keyword>
<feature type="compositionally biased region" description="Basic and acidic residues" evidence="6">
    <location>
        <begin position="184"/>
        <end position="193"/>
    </location>
</feature>
<keyword evidence="4" id="KW-0493">Microtubule</keyword>
<evidence type="ECO:0000256" key="4">
    <source>
        <dbReference type="ARBA" id="ARBA00022701"/>
    </source>
</evidence>
<dbReference type="eggNOG" id="ENOG502QUCW">
    <property type="taxonomic scope" value="Eukaryota"/>
</dbReference>
<dbReference type="PANTHER" id="PTHR47067">
    <property type="entry name" value="TPX2 (TARGETING PROTEIN FOR XKLP2) PROTEIN FAMILY-RELATED"/>
    <property type="match status" value="1"/>
</dbReference>
<feature type="region of interest" description="Disordered" evidence="6">
    <location>
        <begin position="309"/>
        <end position="360"/>
    </location>
</feature>
<feature type="compositionally biased region" description="Low complexity" evidence="6">
    <location>
        <begin position="225"/>
        <end position="250"/>
    </location>
</feature>
<evidence type="ECO:0000259" key="7">
    <source>
        <dbReference type="Pfam" id="PF06886"/>
    </source>
</evidence>
<sequence>MGESTCLMQMQVQQPFSYVSGFPNEAKEEGNPIHALGQSVSFGRFMSESLAWEKWSSFSSHNKYVEEAERYSRPGSVAQKKAFFEAHYKELAARKKAAALLEQAQDASNNNLAGESQPEGEVENVTAQDSQTIAVEEQEAATILVHESESNSVLGQRSVDGEKETENCEKTKSTNQLERVVVVDSKREAKDSKLSGANQMQKPRLKQSSNSNQDDRASMSKKKPSFSSSKSLNFGRATKTPSTPAKPTAPLQSTKEINATPIKKKSAIDFADNKRSTPKSIHKSIYLTPAREINRLTSTIVRKIDGSKVMGSNSKASKDCSTPLMTPTAASVNGAPKHPLATPWSENRRDGTPHDSNMGSKTVRARWNFLPTDCSKFLSACRNKLQSPNSFTPFRLRTEERAARRKEKLEEKFNANQIQKLQKQVTLKEKAETEIRKLRQTLCFKARPLPHFYKERAIPKSQMNKDPPTRPQSPKLTASTFQTKPSTPRQRPPTKHIGSDHVLEKKSHASTRSLASRPTKITHENKSPNIQHEYQSTKCRI</sequence>
<evidence type="ECO:0000256" key="5">
    <source>
        <dbReference type="ARBA" id="ARBA00023212"/>
    </source>
</evidence>
<dbReference type="PaxDb" id="2711-XP_006469960.1"/>
<comment type="subcellular location">
    <subcellularLocation>
        <location evidence="1">Cytoplasm</location>
        <location evidence="1">Cytoskeleton</location>
    </subcellularLocation>
</comment>
<dbReference type="Pfam" id="PF06886">
    <property type="entry name" value="TPX2"/>
    <property type="match status" value="1"/>
</dbReference>
<evidence type="ECO:0000256" key="6">
    <source>
        <dbReference type="SAM" id="MobiDB-lite"/>
    </source>
</evidence>
<dbReference type="EMBL" id="KK785041">
    <property type="protein sequence ID" value="KDO52076.1"/>
    <property type="molecule type" value="Genomic_DNA"/>
</dbReference>
<feature type="region of interest" description="Disordered" evidence="6">
    <location>
        <begin position="109"/>
        <end position="129"/>
    </location>
</feature>
<dbReference type="Proteomes" id="UP000027120">
    <property type="component" value="Unassembled WGS sequence"/>
</dbReference>
<gene>
    <name evidence="8" type="ORF">CISIN_1g009164mg</name>
</gene>
<dbReference type="PANTHER" id="PTHR47067:SF7">
    <property type="entry name" value="TPX2 (TARGETING PROTEIN FOR XKLP2) PROTEIN FAMILY"/>
    <property type="match status" value="1"/>
</dbReference>
<evidence type="ECO:0000313" key="9">
    <source>
        <dbReference type="Proteomes" id="UP000027120"/>
    </source>
</evidence>
<dbReference type="InterPro" id="IPR044216">
    <property type="entry name" value="WDL7"/>
</dbReference>
<evidence type="ECO:0000313" key="8">
    <source>
        <dbReference type="EMBL" id="KDO52076.1"/>
    </source>
</evidence>
<protein>
    <recommendedName>
        <fullName evidence="7">TPX2 C-terminal domain-containing protein</fullName>
    </recommendedName>
</protein>
<accession>A0A067EMB1</accession>
<feature type="region of interest" description="Disordered" evidence="6">
    <location>
        <begin position="144"/>
        <end position="262"/>
    </location>
</feature>
<dbReference type="GO" id="GO:0005874">
    <property type="term" value="C:microtubule"/>
    <property type="evidence" value="ECO:0007669"/>
    <property type="project" value="UniProtKB-KW"/>
</dbReference>
<dbReference type="AlphaFoldDB" id="A0A067EMB1"/>
<feature type="compositionally biased region" description="Polar residues" evidence="6">
    <location>
        <begin position="472"/>
        <end position="489"/>
    </location>
</feature>
<evidence type="ECO:0000256" key="2">
    <source>
        <dbReference type="ARBA" id="ARBA00005885"/>
    </source>
</evidence>
<reference evidence="8 9" key="1">
    <citation type="submission" date="2014-04" db="EMBL/GenBank/DDBJ databases">
        <authorList>
            <consortium name="International Citrus Genome Consortium"/>
            <person name="Gmitter F."/>
            <person name="Chen C."/>
            <person name="Farmerie W."/>
            <person name="Harkins T."/>
            <person name="Desany B."/>
            <person name="Mohiuddin M."/>
            <person name="Kodira C."/>
            <person name="Borodovsky M."/>
            <person name="Lomsadze A."/>
            <person name="Burns P."/>
            <person name="Jenkins J."/>
            <person name="Prochnik S."/>
            <person name="Shu S."/>
            <person name="Chapman J."/>
            <person name="Pitluck S."/>
            <person name="Schmutz J."/>
            <person name="Rokhsar D."/>
        </authorList>
    </citation>
    <scope>NUCLEOTIDE SEQUENCE</scope>
</reference>
<name>A0A067EMB1_CITSI</name>
<feature type="compositionally biased region" description="Polar residues" evidence="6">
    <location>
        <begin position="527"/>
        <end position="541"/>
    </location>
</feature>
<feature type="domain" description="TPX2 C-terminal" evidence="7">
    <location>
        <begin position="394"/>
        <end position="466"/>
    </location>
</feature>
<evidence type="ECO:0000256" key="3">
    <source>
        <dbReference type="ARBA" id="ARBA00022490"/>
    </source>
</evidence>
<dbReference type="STRING" id="2711.A0A067EMB1"/>
<dbReference type="InterPro" id="IPR027329">
    <property type="entry name" value="TPX2_C"/>
</dbReference>
<organism evidence="8 9">
    <name type="scientific">Citrus sinensis</name>
    <name type="common">Sweet orange</name>
    <name type="synonym">Citrus aurantium var. sinensis</name>
    <dbReference type="NCBI Taxonomy" id="2711"/>
    <lineage>
        <taxon>Eukaryota</taxon>
        <taxon>Viridiplantae</taxon>
        <taxon>Streptophyta</taxon>
        <taxon>Embryophyta</taxon>
        <taxon>Tracheophyta</taxon>
        <taxon>Spermatophyta</taxon>
        <taxon>Magnoliopsida</taxon>
        <taxon>eudicotyledons</taxon>
        <taxon>Gunneridae</taxon>
        <taxon>Pentapetalae</taxon>
        <taxon>rosids</taxon>
        <taxon>malvids</taxon>
        <taxon>Sapindales</taxon>
        <taxon>Rutaceae</taxon>
        <taxon>Aurantioideae</taxon>
        <taxon>Citrus</taxon>
    </lineage>
</organism>
<feature type="compositionally biased region" description="Polar residues" evidence="6">
    <location>
        <begin position="310"/>
        <end position="331"/>
    </location>
</feature>
<comment type="similarity">
    <text evidence="2">Belongs to the TPX2 family.</text>
</comment>